<name>A0A9P5TRP9_GYMJU</name>
<comment type="caution">
    <text evidence="1">The sequence shown here is derived from an EMBL/GenBank/DDBJ whole genome shotgun (WGS) entry which is preliminary data.</text>
</comment>
<proteinExistence type="predicted"/>
<organism evidence="1 2">
    <name type="scientific">Gymnopilus junonius</name>
    <name type="common">Spectacular rustgill mushroom</name>
    <name type="synonym">Gymnopilus spectabilis subsp. junonius</name>
    <dbReference type="NCBI Taxonomy" id="109634"/>
    <lineage>
        <taxon>Eukaryota</taxon>
        <taxon>Fungi</taxon>
        <taxon>Dikarya</taxon>
        <taxon>Basidiomycota</taxon>
        <taxon>Agaricomycotina</taxon>
        <taxon>Agaricomycetes</taxon>
        <taxon>Agaricomycetidae</taxon>
        <taxon>Agaricales</taxon>
        <taxon>Agaricineae</taxon>
        <taxon>Hymenogastraceae</taxon>
        <taxon>Gymnopilus</taxon>
    </lineage>
</organism>
<accession>A0A9P5TRP9</accession>
<protein>
    <submittedName>
        <fullName evidence="1">Uncharacterized protein</fullName>
    </submittedName>
</protein>
<keyword evidence="2" id="KW-1185">Reference proteome</keyword>
<dbReference type="EMBL" id="JADNYJ010000013">
    <property type="protein sequence ID" value="KAF8907848.1"/>
    <property type="molecule type" value="Genomic_DNA"/>
</dbReference>
<dbReference type="AlphaFoldDB" id="A0A9P5TRP9"/>
<gene>
    <name evidence="1" type="ORF">CPB84DRAFT_239712</name>
</gene>
<evidence type="ECO:0000313" key="1">
    <source>
        <dbReference type="EMBL" id="KAF8907848.1"/>
    </source>
</evidence>
<reference evidence="1" key="1">
    <citation type="submission" date="2020-11" db="EMBL/GenBank/DDBJ databases">
        <authorList>
            <consortium name="DOE Joint Genome Institute"/>
            <person name="Ahrendt S."/>
            <person name="Riley R."/>
            <person name="Andreopoulos W."/>
            <person name="LaButti K."/>
            <person name="Pangilinan J."/>
            <person name="Ruiz-duenas F.J."/>
            <person name="Barrasa J.M."/>
            <person name="Sanchez-Garcia M."/>
            <person name="Camarero S."/>
            <person name="Miyauchi S."/>
            <person name="Serrano A."/>
            <person name="Linde D."/>
            <person name="Babiker R."/>
            <person name="Drula E."/>
            <person name="Ayuso-Fernandez I."/>
            <person name="Pacheco R."/>
            <person name="Padilla G."/>
            <person name="Ferreira P."/>
            <person name="Barriuso J."/>
            <person name="Kellner H."/>
            <person name="Castanera R."/>
            <person name="Alfaro M."/>
            <person name="Ramirez L."/>
            <person name="Pisabarro A.G."/>
            <person name="Kuo A."/>
            <person name="Tritt A."/>
            <person name="Lipzen A."/>
            <person name="He G."/>
            <person name="Yan M."/>
            <person name="Ng V."/>
            <person name="Cullen D."/>
            <person name="Martin F."/>
            <person name="Rosso M.-N."/>
            <person name="Henrissat B."/>
            <person name="Hibbett D."/>
            <person name="Martinez A.T."/>
            <person name="Grigoriev I.V."/>
        </authorList>
    </citation>
    <scope>NUCLEOTIDE SEQUENCE</scope>
    <source>
        <strain evidence="1">AH 44721</strain>
    </source>
</reference>
<sequence length="165" mass="19483">MANRCLVSRNHRTRRTTPALSSSFHCPNIYGWAYSQPFGIPAQRMAYHQVLFLYRVTHYESRALIKSSPVPCSRIWTTTAYERYDSTQRPCHLQYEMVFLSHLRLRRSMGVHLETGHGVSKSDWPRQKLQWCVSRECRQQDHLDRLVSLSRRFPVFAQALFPHGF</sequence>
<evidence type="ECO:0000313" key="2">
    <source>
        <dbReference type="Proteomes" id="UP000724874"/>
    </source>
</evidence>
<dbReference type="Proteomes" id="UP000724874">
    <property type="component" value="Unassembled WGS sequence"/>
</dbReference>